<evidence type="ECO:0000313" key="3">
    <source>
        <dbReference type="Proteomes" id="UP000675881"/>
    </source>
</evidence>
<feature type="compositionally biased region" description="Basic and acidic residues" evidence="1">
    <location>
        <begin position="62"/>
        <end position="75"/>
    </location>
</feature>
<feature type="compositionally biased region" description="Polar residues" evidence="1">
    <location>
        <begin position="124"/>
        <end position="139"/>
    </location>
</feature>
<feature type="compositionally biased region" description="Polar residues" evidence="1">
    <location>
        <begin position="1"/>
        <end position="10"/>
    </location>
</feature>
<protein>
    <submittedName>
        <fullName evidence="2">(salmon louse) hypothetical protein</fullName>
    </submittedName>
</protein>
<proteinExistence type="predicted"/>
<feature type="region of interest" description="Disordered" evidence="1">
    <location>
        <begin position="1"/>
        <end position="41"/>
    </location>
</feature>
<name>A0A7R8D4S0_LEPSM</name>
<dbReference type="AlphaFoldDB" id="A0A7R8D4S0"/>
<evidence type="ECO:0000313" key="2">
    <source>
        <dbReference type="EMBL" id="CAF3028550.1"/>
    </source>
</evidence>
<gene>
    <name evidence="2" type="ORF">LSAA_14493</name>
</gene>
<dbReference type="Proteomes" id="UP000675881">
    <property type="component" value="Chromosome 8"/>
</dbReference>
<feature type="compositionally biased region" description="Low complexity" evidence="1">
    <location>
        <begin position="18"/>
        <end position="29"/>
    </location>
</feature>
<organism evidence="2 3">
    <name type="scientific">Lepeophtheirus salmonis</name>
    <name type="common">Salmon louse</name>
    <name type="synonym">Caligus salmonis</name>
    <dbReference type="NCBI Taxonomy" id="72036"/>
    <lineage>
        <taxon>Eukaryota</taxon>
        <taxon>Metazoa</taxon>
        <taxon>Ecdysozoa</taxon>
        <taxon>Arthropoda</taxon>
        <taxon>Crustacea</taxon>
        <taxon>Multicrustacea</taxon>
        <taxon>Hexanauplia</taxon>
        <taxon>Copepoda</taxon>
        <taxon>Siphonostomatoida</taxon>
        <taxon>Caligidae</taxon>
        <taxon>Lepeophtheirus</taxon>
    </lineage>
</organism>
<accession>A0A7R8D4S0</accession>
<sequence>MNEENTNLTPRRSKRLSHSSVIPIESSSSRQRRSTRSEDREILKMSKSVIAKDDEILISNSEKDIKNQSLHEKKSLLTNESNIPEMEEDLLSNTVPEVLDKIEEEEEQGEAESLHTATPKRSLRSSTMHKTSIPSAQKTASKKVESEEDTTTTVVSSPLRKSKRLSAKSQSHEDSSNKKFP</sequence>
<feature type="region of interest" description="Disordered" evidence="1">
    <location>
        <begin position="62"/>
        <end position="181"/>
    </location>
</feature>
<reference evidence="2" key="1">
    <citation type="submission" date="2021-02" db="EMBL/GenBank/DDBJ databases">
        <authorList>
            <person name="Bekaert M."/>
        </authorList>
    </citation>
    <scope>NUCLEOTIDE SEQUENCE</scope>
    <source>
        <strain evidence="2">IoA-00</strain>
    </source>
</reference>
<dbReference type="OrthoDB" id="6513151at2759"/>
<dbReference type="EMBL" id="HG994587">
    <property type="protein sequence ID" value="CAF3028550.1"/>
    <property type="molecule type" value="Genomic_DNA"/>
</dbReference>
<keyword evidence="3" id="KW-1185">Reference proteome</keyword>
<feature type="compositionally biased region" description="Basic and acidic residues" evidence="1">
    <location>
        <begin position="170"/>
        <end position="181"/>
    </location>
</feature>
<evidence type="ECO:0000256" key="1">
    <source>
        <dbReference type="SAM" id="MobiDB-lite"/>
    </source>
</evidence>